<keyword evidence="2" id="KW-1185">Reference proteome</keyword>
<reference evidence="1" key="1">
    <citation type="submission" date="2019-11" db="EMBL/GenBank/DDBJ databases">
        <title>Nori genome reveals adaptations in red seaweeds to the harsh intertidal environment.</title>
        <authorList>
            <person name="Wang D."/>
            <person name="Mao Y."/>
        </authorList>
    </citation>
    <scope>NUCLEOTIDE SEQUENCE</scope>
    <source>
        <tissue evidence="1">Gametophyte</tissue>
    </source>
</reference>
<dbReference type="EMBL" id="CM020619">
    <property type="protein sequence ID" value="KAK1863359.1"/>
    <property type="molecule type" value="Genomic_DNA"/>
</dbReference>
<gene>
    <name evidence="1" type="ORF">I4F81_005917</name>
</gene>
<accession>A0ACC3BZ86</accession>
<protein>
    <submittedName>
        <fullName evidence="1">Uncharacterized protein</fullName>
    </submittedName>
</protein>
<name>A0ACC3BZ86_PYRYE</name>
<proteinExistence type="predicted"/>
<comment type="caution">
    <text evidence="1">The sequence shown here is derived from an EMBL/GenBank/DDBJ whole genome shotgun (WGS) entry which is preliminary data.</text>
</comment>
<evidence type="ECO:0000313" key="2">
    <source>
        <dbReference type="Proteomes" id="UP000798662"/>
    </source>
</evidence>
<evidence type="ECO:0000313" key="1">
    <source>
        <dbReference type="EMBL" id="KAK1863359.1"/>
    </source>
</evidence>
<organism evidence="1 2">
    <name type="scientific">Pyropia yezoensis</name>
    <name type="common">Susabi-nori</name>
    <name type="synonym">Porphyra yezoensis</name>
    <dbReference type="NCBI Taxonomy" id="2788"/>
    <lineage>
        <taxon>Eukaryota</taxon>
        <taxon>Rhodophyta</taxon>
        <taxon>Bangiophyceae</taxon>
        <taxon>Bangiales</taxon>
        <taxon>Bangiaceae</taxon>
        <taxon>Pyropia</taxon>
    </lineage>
</organism>
<sequence length="1411" mass="150110">MVPAGGSAYLVRGSPADPINEEWTWKVEALKDSVCHLTVHKPDGGLSTGTGWVVRNDHTAALVTAGHVLQYAVARDERGVERALMGKVTAIFLGGKTVDLSDARALLAPKSPGDAASEQPDLAVVVLPVGRGFPSLPVPCCLDTTGASHTGGDGNCSLLHWPEKSTHVVLDPRGKLDTSEASVSTVPPPWEVRYRALTKPGSSGGMLADANCVAFAVHVRSRGVVKHAVLLSAVHHRLGDTSPWRNLPPVVHQRVRPFHLPQVPALFVGRNAALKALTDAMQAKGAAVVASTGLPGVGKSLLAVKWANMQAQSGLYNVVAWLRAEHISDLEDDLVGLGNLLGVLMPASPRQSRREQALSVKTYLEARRNIRALLVFDNAKDHFHLRDFVPVSPACHSLFTARDMSKFPTDSVLPLKPFEMVESMSLLQLVSQKATDGAARRHAMELCGEVGHLPLAVHALASYTRSSGLGFADVLSHVQGRVASARAFMKKLPDYAGRASVIGAMLMVLGELGHDDASLASLNRLALLAPDRVPRGALLGGAETDRLYELGIVSYSDGGFLAIHRLVQSVALELMESDVRERVANELLADVFVYMDGFAGVDQETWEPFRVTATHAEALLQKTVIDTRAEAPEASENSARWNLLARLRDCYIATGALPAALRCSLTLKSEVSSLFPPTHRMTLSAQFEHAGVLLGMGKHDEALVLYRAVEEAKVAALGEGHPEMAATRHNIAGVLEQMGKYDEALVLYRAVEEAEVAALGEGHPSLATTRHSIAGVLKKMGKYNEALVLYRAVEDAEVAALGEGHPSLATTRHGIAGVLKQMGKYNEALVLYRAVEGAKVAALGEGHPSLAATRHNIAGVLKKMGKYNEALVLYRAVEDAEVAALGEGHPSLATTRHNIAGVLEQMGKYDEALVLYRAVEEAEVAALGEGHPSLATTRHGIAGVLKKMGKYNEALVLYRAVEGAKVAALGEGHPSLAATRHNIAGVLKKMGKYNEALVLYRAVEDAEVAALGEGHPSLATTRHSIAGVLKQMGKYNEALVLYRVVEGAMVAALGEGHPSLATTRHGIAGVLEQMGKYNEALVLYRVVEGAKVAALGEGHPSLAATRHNIAGVLEQMGKYDEARVLYRAVEEAQLAALGEGHPSLATTRHNIAGVLKKMGKYNEALVLYRAVEEAEVAALGEGHPSLATTRHNIAGVLKQMGKYNEALVLYRAVEGAKVAALGEGHPSLASTRHSIAGVLKKMGKYNEALVLYRAVEGAKVAALGEGHLSLASTRHNIAGVLKQMGKYNEALVLYRAVEGAMVAALGEGHPSLATTRHGMAGVLEQMGKYDEALVLYRAVEEAKVAALGEGHPRLAATRHSIAGVLKQMGKYNEALVLYRAVEGAEVAALGEGHPSLATTRHSIAGVLEQMG</sequence>
<dbReference type="Proteomes" id="UP000798662">
    <property type="component" value="Chromosome 2"/>
</dbReference>